<accession>A0A6J5A628</accession>
<evidence type="ECO:0000313" key="1">
    <source>
        <dbReference type="EMBL" id="CAB3655173.1"/>
    </source>
</evidence>
<protein>
    <submittedName>
        <fullName evidence="1">Uncharacterized protein</fullName>
    </submittedName>
</protein>
<dbReference type="EMBL" id="CADIKC010000001">
    <property type="protein sequence ID" value="CAB3655173.1"/>
    <property type="molecule type" value="Genomic_DNA"/>
</dbReference>
<organism evidence="1 2">
    <name type="scientific">Paraburkholderia sediminicola</name>
    <dbReference type="NCBI Taxonomy" id="458836"/>
    <lineage>
        <taxon>Bacteria</taxon>
        <taxon>Pseudomonadati</taxon>
        <taxon>Pseudomonadota</taxon>
        <taxon>Betaproteobacteria</taxon>
        <taxon>Burkholderiales</taxon>
        <taxon>Burkholderiaceae</taxon>
        <taxon>Paraburkholderia</taxon>
    </lineage>
</organism>
<proteinExistence type="predicted"/>
<dbReference type="Proteomes" id="UP000494255">
    <property type="component" value="Unassembled WGS sequence"/>
</dbReference>
<dbReference type="AlphaFoldDB" id="A0A6J5A628"/>
<reference evidence="1 2" key="1">
    <citation type="submission" date="2020-04" db="EMBL/GenBank/DDBJ databases">
        <authorList>
            <person name="De Canck E."/>
        </authorList>
    </citation>
    <scope>NUCLEOTIDE SEQUENCE [LARGE SCALE GENOMIC DNA]</scope>
    <source>
        <strain evidence="1 2">LMG 24238</strain>
    </source>
</reference>
<evidence type="ECO:0000313" key="2">
    <source>
        <dbReference type="Proteomes" id="UP000494255"/>
    </source>
</evidence>
<sequence length="73" mass="8199">MKKAPRKTSPLRSAQKLSNDFIDLSVRYSPSHGHILPYILTFDSFSVKFGVSGRKPKGPEKPHLKIFVATKSE</sequence>
<keyword evidence="2" id="KW-1185">Reference proteome</keyword>
<gene>
    <name evidence="1" type="ORF">LMG24238_01365</name>
</gene>
<name>A0A6J5A628_9BURK</name>